<keyword evidence="12" id="KW-1185">Reference proteome</keyword>
<evidence type="ECO:0000313" key="13">
    <source>
        <dbReference type="Proteomes" id="UP000217005"/>
    </source>
</evidence>
<dbReference type="OrthoDB" id="9759185at2"/>
<gene>
    <name evidence="11" type="ORF">CAL27_23450</name>
    <name evidence="10" type="ORF">CEG14_19790</name>
</gene>
<evidence type="ECO:0000256" key="8">
    <source>
        <dbReference type="ARBA" id="ARBA00023136"/>
    </source>
</evidence>
<dbReference type="AlphaFoldDB" id="A0A261S6T7"/>
<protein>
    <submittedName>
        <fullName evidence="10">EscV/YscV/HrcV family type III secretion system export apparatus protein</fullName>
    </submittedName>
</protein>
<dbReference type="PANTHER" id="PTHR30161">
    <property type="entry name" value="FLAGELLAR EXPORT PROTEIN, MEMBRANE FLHA SUBUNIT-RELATED"/>
    <property type="match status" value="1"/>
</dbReference>
<evidence type="ECO:0000256" key="4">
    <source>
        <dbReference type="ARBA" id="ARBA00022475"/>
    </source>
</evidence>
<evidence type="ECO:0000313" key="10">
    <source>
        <dbReference type="EMBL" id="OZI33094.1"/>
    </source>
</evidence>
<evidence type="ECO:0000256" key="7">
    <source>
        <dbReference type="ARBA" id="ARBA00022989"/>
    </source>
</evidence>
<dbReference type="EMBL" id="NEVL01000004">
    <property type="protein sequence ID" value="OZI33094.1"/>
    <property type="molecule type" value="Genomic_DNA"/>
</dbReference>
<dbReference type="PANTHER" id="PTHR30161:SF2">
    <property type="entry name" value="INVASION PROTEIN INVA"/>
    <property type="match status" value="1"/>
</dbReference>
<dbReference type="Gene3D" id="3.40.50.12790">
    <property type="entry name" value="FHIPEP family, domain 4"/>
    <property type="match status" value="1"/>
</dbReference>
<dbReference type="InterPro" id="IPR006302">
    <property type="entry name" value="T3SS_HrcV"/>
</dbReference>
<evidence type="ECO:0000256" key="9">
    <source>
        <dbReference type="SAM" id="Phobius"/>
    </source>
</evidence>
<comment type="subcellular location">
    <subcellularLocation>
        <location evidence="1">Cell inner membrane</location>
        <topology evidence="1">Multi-pass membrane protein</topology>
    </subcellularLocation>
</comment>
<organism evidence="10 13">
    <name type="scientific">Bordetella genomosp. 1</name>
    <dbReference type="NCBI Taxonomy" id="1395607"/>
    <lineage>
        <taxon>Bacteria</taxon>
        <taxon>Pseudomonadati</taxon>
        <taxon>Pseudomonadota</taxon>
        <taxon>Betaproteobacteria</taxon>
        <taxon>Burkholderiales</taxon>
        <taxon>Alcaligenaceae</taxon>
        <taxon>Bordetella</taxon>
    </lineage>
</organism>
<evidence type="ECO:0000256" key="3">
    <source>
        <dbReference type="ARBA" id="ARBA00022448"/>
    </source>
</evidence>
<dbReference type="Gene3D" id="3.40.30.60">
    <property type="entry name" value="FHIPEP family, domain 1"/>
    <property type="match status" value="1"/>
</dbReference>
<dbReference type="PROSITE" id="PS00994">
    <property type="entry name" value="FHIPEP"/>
    <property type="match status" value="1"/>
</dbReference>
<keyword evidence="8 9" id="KW-0472">Membrane</keyword>
<dbReference type="PRINTS" id="PR00949">
    <property type="entry name" value="TYPE3IMAPROT"/>
</dbReference>
<feature type="transmembrane region" description="Helical" evidence="9">
    <location>
        <begin position="199"/>
        <end position="219"/>
    </location>
</feature>
<dbReference type="InterPro" id="IPR042194">
    <property type="entry name" value="FHIPEP_1"/>
</dbReference>
<feature type="transmembrane region" description="Helical" evidence="9">
    <location>
        <begin position="16"/>
        <end position="35"/>
    </location>
</feature>
<evidence type="ECO:0000313" key="11">
    <source>
        <dbReference type="EMBL" id="OZI57199.1"/>
    </source>
</evidence>
<evidence type="ECO:0000256" key="1">
    <source>
        <dbReference type="ARBA" id="ARBA00004429"/>
    </source>
</evidence>
<feature type="transmembrane region" description="Helical" evidence="9">
    <location>
        <begin position="72"/>
        <end position="92"/>
    </location>
</feature>
<dbReference type="InterPro" id="IPR042193">
    <property type="entry name" value="FHIPEP_3"/>
</dbReference>
<evidence type="ECO:0000313" key="12">
    <source>
        <dbReference type="Proteomes" id="UP000216354"/>
    </source>
</evidence>
<keyword evidence="7 9" id="KW-1133">Transmembrane helix</keyword>
<keyword evidence="6 9" id="KW-0812">Transmembrane</keyword>
<keyword evidence="4" id="KW-1003">Cell membrane</keyword>
<comment type="caution">
    <text evidence="10">The sequence shown here is derived from an EMBL/GenBank/DDBJ whole genome shotgun (WGS) entry which is preliminary data.</text>
</comment>
<dbReference type="GO" id="GO:0009306">
    <property type="term" value="P:protein secretion"/>
    <property type="evidence" value="ECO:0007669"/>
    <property type="project" value="InterPro"/>
</dbReference>
<reference evidence="10 13" key="2">
    <citation type="submission" date="2017-05" db="EMBL/GenBank/DDBJ databases">
        <title>Complete and WGS of Bordetella genogroups.</title>
        <authorList>
            <person name="Spilker T."/>
            <person name="LiPuma J."/>
        </authorList>
    </citation>
    <scope>NUCLEOTIDE SEQUENCE [LARGE SCALE GENOMIC DNA]</scope>
    <source>
        <strain evidence="10 13">AU17610</strain>
    </source>
</reference>
<feature type="transmembrane region" description="Helical" evidence="9">
    <location>
        <begin position="104"/>
        <end position="130"/>
    </location>
</feature>
<dbReference type="Pfam" id="PF00771">
    <property type="entry name" value="FHIPEP"/>
    <property type="match status" value="1"/>
</dbReference>
<feature type="transmembrane region" description="Helical" evidence="9">
    <location>
        <begin position="231"/>
        <end position="258"/>
    </location>
</feature>
<name>A0A261S6T7_9BORD</name>
<dbReference type="InterPro" id="IPR025505">
    <property type="entry name" value="FHIPEP_CS"/>
</dbReference>
<reference evidence="11 12" key="1">
    <citation type="submission" date="2017-05" db="EMBL/GenBank/DDBJ databases">
        <title>Complete and WGS of Bordetella genogroups.</title>
        <authorList>
            <person name="Spilker T."/>
            <person name="Lipuma J."/>
        </authorList>
    </citation>
    <scope>NUCLEOTIDE SEQUENCE [LARGE SCALE GENOMIC DNA]</scope>
    <source>
        <strain evidence="11 12">AU9795</strain>
    </source>
</reference>
<feature type="transmembrane region" description="Helical" evidence="9">
    <location>
        <begin position="279"/>
        <end position="299"/>
    </location>
</feature>
<sequence>MQALNRAVALATSRNDVVLAILIVSIIFMMILPLPTTLVDVLIGANMTISAVLLMVALYLPSPLAFSSFPSVLLVTTLFRLGISIATTRLILLQGDAGHIIETFGNFVVGGNLVVGLVVFLILTIVQFVVITKGAERVAEVAARFSLDAMPGKQMSIDADLRAGTIDMDEARRRRTIVEKESQLYGAMDGAMKFVKGDAIAGLIIVAVNLLGGMLIGTMQRGLTAGEAVQVYSILSIGDGLISQIPALFIAICAGIIVTRVQTGEGGPSNVGKDIGAQVLAQPRALLIAAAIAVGMGLIPGMPTFTFLALGAIVGTVGFVLLRGTRKVVDEKTGEITEIPALAADGQPAPAKPKTDGSAEFAPTLPLMIDVAAGLQKHFNPDELNEELLKIRRALYFDLGVPFPGIQLRFNEALTEQTYNILLSEVPVSQGRLRPGHVLARDSEQNLQALQVPYEADKRFLPDVPTLWVADAQLPTLSAAGIPYLDAHQVLTWHLAFVLKKYSSDFIGIQETRFLLSAMEDRYPDLVKEALRVMPVQKVAEIMQRLVSEDISVRNLRTVLEALIEWGQKEKDSVLLTEYVRVSLKRHISYKYSSGQNILPAYLLAPNVEETVRGAVRQTSAGSYLALDPNVSKRLLENIKRTVGDLSAAARKPVLLTSMDIRRYLRKMIEQDLYDLPVLSYQELTQEINVQPLARVDL</sequence>
<keyword evidence="3" id="KW-0813">Transport</keyword>
<evidence type="ECO:0000256" key="6">
    <source>
        <dbReference type="ARBA" id="ARBA00022692"/>
    </source>
</evidence>
<dbReference type="RefSeq" id="WP_094828089.1">
    <property type="nucleotide sequence ID" value="NZ_NEVL01000004.1"/>
</dbReference>
<feature type="transmembrane region" description="Helical" evidence="9">
    <location>
        <begin position="41"/>
        <end position="60"/>
    </location>
</feature>
<dbReference type="Gene3D" id="1.10.8.540">
    <property type="entry name" value="FHIPEP family, domain 3"/>
    <property type="match status" value="1"/>
</dbReference>
<dbReference type="NCBIfam" id="TIGR01399">
    <property type="entry name" value="hrcV"/>
    <property type="match status" value="1"/>
</dbReference>
<dbReference type="EMBL" id="NEVR01000006">
    <property type="protein sequence ID" value="OZI57199.1"/>
    <property type="molecule type" value="Genomic_DNA"/>
</dbReference>
<dbReference type="PIRSF" id="PIRSF005419">
    <property type="entry name" value="FlhA"/>
    <property type="match status" value="1"/>
</dbReference>
<dbReference type="InterPro" id="IPR042196">
    <property type="entry name" value="FHIPEP_4"/>
</dbReference>
<dbReference type="Proteomes" id="UP000216354">
    <property type="component" value="Unassembled WGS sequence"/>
</dbReference>
<dbReference type="InterPro" id="IPR001712">
    <property type="entry name" value="T3SS_FHIPEP"/>
</dbReference>
<dbReference type="GO" id="GO:0005886">
    <property type="term" value="C:plasma membrane"/>
    <property type="evidence" value="ECO:0007669"/>
    <property type="project" value="UniProtKB-SubCell"/>
</dbReference>
<feature type="transmembrane region" description="Helical" evidence="9">
    <location>
        <begin position="305"/>
        <end position="322"/>
    </location>
</feature>
<keyword evidence="5" id="KW-0997">Cell inner membrane</keyword>
<dbReference type="Proteomes" id="UP000217005">
    <property type="component" value="Unassembled WGS sequence"/>
</dbReference>
<accession>A0A261S6T7</accession>
<evidence type="ECO:0000256" key="2">
    <source>
        <dbReference type="ARBA" id="ARBA00008835"/>
    </source>
</evidence>
<evidence type="ECO:0000256" key="5">
    <source>
        <dbReference type="ARBA" id="ARBA00022519"/>
    </source>
</evidence>
<comment type="similarity">
    <text evidence="2">Belongs to the FHIPEP (flagella/HR/invasion proteins export pore) family.</text>
</comment>
<proteinExistence type="inferred from homology"/>